<reference evidence="3" key="1">
    <citation type="submission" date="2019-01" db="EMBL/GenBank/DDBJ databases">
        <title>Cytophagaceae bacterium strain CAR-16.</title>
        <authorList>
            <person name="Chen W.-M."/>
        </authorList>
    </citation>
    <scope>NUCLEOTIDE SEQUENCE [LARGE SCALE GENOMIC DNA]</scope>
    <source>
        <strain evidence="3">ICH-30</strain>
    </source>
</reference>
<name>A0A4Q1KRF6_9FLAO</name>
<keyword evidence="1" id="KW-0732">Signal</keyword>
<dbReference type="NCBIfam" id="NF047658">
    <property type="entry name" value="HYC_CC_PP"/>
    <property type="match status" value="1"/>
</dbReference>
<dbReference type="InterPro" id="IPR058512">
    <property type="entry name" value="DUF8199"/>
</dbReference>
<accession>A0A4Q1KRF6</accession>
<evidence type="ECO:0000313" key="3">
    <source>
        <dbReference type="Proteomes" id="UP000289734"/>
    </source>
</evidence>
<dbReference type="EMBL" id="SBKQ01000009">
    <property type="protein sequence ID" value="RXR31554.1"/>
    <property type="molecule type" value="Genomic_DNA"/>
</dbReference>
<organism evidence="2 3">
    <name type="scientific">Flavobacterium piscinae</name>
    <dbReference type="NCBI Taxonomy" id="2506424"/>
    <lineage>
        <taxon>Bacteria</taxon>
        <taxon>Pseudomonadati</taxon>
        <taxon>Bacteroidota</taxon>
        <taxon>Flavobacteriia</taxon>
        <taxon>Flavobacteriales</taxon>
        <taxon>Flavobacteriaceae</taxon>
        <taxon>Flavobacterium</taxon>
    </lineage>
</organism>
<sequence length="138" mass="15451">MSFKKCISLLMAFYLLISSGGLAFNVHYCGDTIASVSSVFNTEEPCEMNVHPEEKSCCTVSSDSHDGCCSDETIQAELDDVVIKQLHFDLDDVSVLPVLAFTFKIQIEESIDNQVLDYYCDANAPPLYQLYSQYVFYA</sequence>
<dbReference type="RefSeq" id="WP_129464720.1">
    <property type="nucleotide sequence ID" value="NZ_SBKQ01000009.1"/>
</dbReference>
<dbReference type="Proteomes" id="UP000289734">
    <property type="component" value="Unassembled WGS sequence"/>
</dbReference>
<protein>
    <submittedName>
        <fullName evidence="2">Uncharacterized protein</fullName>
    </submittedName>
</protein>
<evidence type="ECO:0000313" key="2">
    <source>
        <dbReference type="EMBL" id="RXR31554.1"/>
    </source>
</evidence>
<comment type="caution">
    <text evidence="2">The sequence shown here is derived from an EMBL/GenBank/DDBJ whole genome shotgun (WGS) entry which is preliminary data.</text>
</comment>
<keyword evidence="3" id="KW-1185">Reference proteome</keyword>
<dbReference type="AlphaFoldDB" id="A0A4Q1KRF6"/>
<proteinExistence type="predicted"/>
<evidence type="ECO:0000256" key="1">
    <source>
        <dbReference type="SAM" id="SignalP"/>
    </source>
</evidence>
<gene>
    <name evidence="2" type="ORF">EQG68_09855</name>
</gene>
<dbReference type="Pfam" id="PF26622">
    <property type="entry name" value="DUF8199"/>
    <property type="match status" value="1"/>
</dbReference>
<dbReference type="OrthoDB" id="795045at2"/>
<dbReference type="InterPro" id="IPR058060">
    <property type="entry name" value="HYC_CC_PP"/>
</dbReference>
<feature type="signal peptide" evidence="1">
    <location>
        <begin position="1"/>
        <end position="23"/>
    </location>
</feature>
<feature type="chain" id="PRO_5020715200" evidence="1">
    <location>
        <begin position="24"/>
        <end position="138"/>
    </location>
</feature>